<evidence type="ECO:0000313" key="2">
    <source>
        <dbReference type="Proteomes" id="UP000323917"/>
    </source>
</evidence>
<reference evidence="1 2" key="1">
    <citation type="submission" date="2019-08" db="EMBL/GenBank/DDBJ databases">
        <title>Deep-cultivation of Planctomycetes and their phenomic and genomic characterization uncovers novel biology.</title>
        <authorList>
            <person name="Wiegand S."/>
            <person name="Jogler M."/>
            <person name="Boedeker C."/>
            <person name="Pinto D."/>
            <person name="Vollmers J."/>
            <person name="Rivas-Marin E."/>
            <person name="Kohn T."/>
            <person name="Peeters S.H."/>
            <person name="Heuer A."/>
            <person name="Rast P."/>
            <person name="Oberbeckmann S."/>
            <person name="Bunk B."/>
            <person name="Jeske O."/>
            <person name="Meyerdierks A."/>
            <person name="Storesund J.E."/>
            <person name="Kallscheuer N."/>
            <person name="Luecker S."/>
            <person name="Lage O.M."/>
            <person name="Pohl T."/>
            <person name="Merkel B.J."/>
            <person name="Hornburger P."/>
            <person name="Mueller R.-W."/>
            <person name="Bruemmer F."/>
            <person name="Labrenz M."/>
            <person name="Spormann A.M."/>
            <person name="Op den Camp H."/>
            <person name="Overmann J."/>
            <person name="Amann R."/>
            <person name="Jetten M.S.M."/>
            <person name="Mascher T."/>
            <person name="Medema M.H."/>
            <person name="Devos D.P."/>
            <person name="Kaster A.-K."/>
            <person name="Ovreas L."/>
            <person name="Rohde M."/>
            <person name="Galperin M.Y."/>
            <person name="Jogler C."/>
        </authorList>
    </citation>
    <scope>NUCLEOTIDE SEQUENCE [LARGE SCALE GENOMIC DNA]</scope>
    <source>
        <strain evidence="1 2">Pr1d</strain>
    </source>
</reference>
<dbReference type="PANTHER" id="PTHR38031">
    <property type="entry name" value="SULFUR CARRIER PROTEIN SLR0821-RELATED"/>
    <property type="match status" value="1"/>
</dbReference>
<dbReference type="OrthoDB" id="9156098at2"/>
<dbReference type="PANTHER" id="PTHR38031:SF1">
    <property type="entry name" value="SULFUR CARRIER PROTEIN CYSO"/>
    <property type="match status" value="1"/>
</dbReference>
<proteinExistence type="predicted"/>
<organism evidence="1 2">
    <name type="scientific">Bythopirellula goksoeyrii</name>
    <dbReference type="NCBI Taxonomy" id="1400387"/>
    <lineage>
        <taxon>Bacteria</taxon>
        <taxon>Pseudomonadati</taxon>
        <taxon>Planctomycetota</taxon>
        <taxon>Planctomycetia</taxon>
        <taxon>Pirellulales</taxon>
        <taxon>Lacipirellulaceae</taxon>
        <taxon>Bythopirellula</taxon>
    </lineage>
</organism>
<dbReference type="RefSeq" id="WP_148073863.1">
    <property type="nucleotide sequence ID" value="NZ_CP042913.1"/>
</dbReference>
<name>A0A5B9QC25_9BACT</name>
<evidence type="ECO:0008006" key="3">
    <source>
        <dbReference type="Google" id="ProtNLM"/>
    </source>
</evidence>
<evidence type="ECO:0000313" key="1">
    <source>
        <dbReference type="EMBL" id="QEG35339.1"/>
    </source>
</evidence>
<sequence length="89" mass="9950">MATVHFTSHLQAFVNSEPVVVAAKDVAMALENAFEGREQLRSYVMDEHGRLRRHIMLFVDGKMVEDRVNLTDPVTEASEVYVMQALSGG</sequence>
<dbReference type="EMBL" id="CP042913">
    <property type="protein sequence ID" value="QEG35339.1"/>
    <property type="molecule type" value="Genomic_DNA"/>
</dbReference>
<accession>A0A5B9QC25</accession>
<keyword evidence="2" id="KW-1185">Reference proteome</keyword>
<dbReference type="InterPro" id="IPR012675">
    <property type="entry name" value="Beta-grasp_dom_sf"/>
</dbReference>
<dbReference type="AlphaFoldDB" id="A0A5B9QC25"/>
<gene>
    <name evidence="1" type="ORF">Pr1d_26370</name>
</gene>
<dbReference type="Proteomes" id="UP000323917">
    <property type="component" value="Chromosome"/>
</dbReference>
<dbReference type="Gene3D" id="3.10.20.30">
    <property type="match status" value="1"/>
</dbReference>
<dbReference type="InterPro" id="IPR052045">
    <property type="entry name" value="Sulfur_Carrier/Prot_Modifier"/>
</dbReference>
<dbReference type="SUPFAM" id="SSF54285">
    <property type="entry name" value="MoaD/ThiS"/>
    <property type="match status" value="1"/>
</dbReference>
<dbReference type="InterPro" id="IPR016155">
    <property type="entry name" value="Mopterin_synth/thiamin_S_b"/>
</dbReference>
<protein>
    <recommendedName>
        <fullName evidence="3">ThiS family protein</fullName>
    </recommendedName>
</protein>
<dbReference type="KEGG" id="bgok:Pr1d_26370"/>